<proteinExistence type="predicted"/>
<dbReference type="PROSITE" id="PS51257">
    <property type="entry name" value="PROKAR_LIPOPROTEIN"/>
    <property type="match status" value="1"/>
</dbReference>
<comment type="caution">
    <text evidence="2">The sequence shown here is derived from an EMBL/GenBank/DDBJ whole genome shotgun (WGS) entry which is preliminary data.</text>
</comment>
<evidence type="ECO:0000313" key="2">
    <source>
        <dbReference type="EMBL" id="MBT1702955.1"/>
    </source>
</evidence>
<keyword evidence="1" id="KW-0472">Membrane</keyword>
<feature type="transmembrane region" description="Helical" evidence="1">
    <location>
        <begin position="142"/>
        <end position="162"/>
    </location>
</feature>
<evidence type="ECO:0000256" key="1">
    <source>
        <dbReference type="SAM" id="Phobius"/>
    </source>
</evidence>
<accession>A0ABS5VNE1</accession>
<dbReference type="EMBL" id="JAHESD010000010">
    <property type="protein sequence ID" value="MBT1702955.1"/>
    <property type="molecule type" value="Genomic_DNA"/>
</dbReference>
<keyword evidence="3" id="KW-1185">Reference proteome</keyword>
<gene>
    <name evidence="2" type="ORF">KK060_06670</name>
</gene>
<organism evidence="2 3">
    <name type="scientific">Chryseosolibacter indicus</name>
    <dbReference type="NCBI Taxonomy" id="2782351"/>
    <lineage>
        <taxon>Bacteria</taxon>
        <taxon>Pseudomonadati</taxon>
        <taxon>Bacteroidota</taxon>
        <taxon>Cytophagia</taxon>
        <taxon>Cytophagales</taxon>
        <taxon>Chryseotaleaceae</taxon>
        <taxon>Chryseosolibacter</taxon>
    </lineage>
</organism>
<keyword evidence="1" id="KW-0812">Transmembrane</keyword>
<sequence length="171" mass="18974">MRGIFNALGLVILVVVVGCSSRVVPSTTTETKTIVHDSIIIKEVPRIDTVLVPGEKIVVTELIECDSVTNKPKAKSFKAKGKLASVEVEIKEDGSATATGGCDSLQAVVTAMDKEIRHYKHEQKERNKEVVKTQLIYRTRGIDIFCRTFTGLVLFFILLVLINKLKPLKFF</sequence>
<name>A0ABS5VNE1_9BACT</name>
<evidence type="ECO:0000313" key="3">
    <source>
        <dbReference type="Proteomes" id="UP000772618"/>
    </source>
</evidence>
<reference evidence="2 3" key="1">
    <citation type="submission" date="2021-05" db="EMBL/GenBank/DDBJ databases">
        <title>A Polyphasic approach of four new species of the genus Ohtaekwangia: Ohtaekwangia histidinii sp. nov., Ohtaekwangia cretensis sp. nov., Ohtaekwangia indiensis sp. nov., Ohtaekwangia reichenbachii sp. nov. from diverse environment.</title>
        <authorList>
            <person name="Octaviana S."/>
        </authorList>
    </citation>
    <scope>NUCLEOTIDE SEQUENCE [LARGE SCALE GENOMIC DNA]</scope>
    <source>
        <strain evidence="2 3">PWU20</strain>
    </source>
</reference>
<dbReference type="Proteomes" id="UP000772618">
    <property type="component" value="Unassembled WGS sequence"/>
</dbReference>
<keyword evidence="1" id="KW-1133">Transmembrane helix</keyword>
<dbReference type="RefSeq" id="WP_254152925.1">
    <property type="nucleotide sequence ID" value="NZ_JAHESD010000010.1"/>
</dbReference>
<protein>
    <submittedName>
        <fullName evidence="2">Uncharacterized protein</fullName>
    </submittedName>
</protein>